<reference evidence="1" key="1">
    <citation type="submission" date="2021-06" db="EMBL/GenBank/DDBJ databases">
        <authorList>
            <person name="Kallberg Y."/>
            <person name="Tangrot J."/>
            <person name="Rosling A."/>
        </authorList>
    </citation>
    <scope>NUCLEOTIDE SEQUENCE</scope>
    <source>
        <strain evidence="1">MA461A</strain>
    </source>
</reference>
<comment type="caution">
    <text evidence="1">The sequence shown here is derived from an EMBL/GenBank/DDBJ whole genome shotgun (WGS) entry which is preliminary data.</text>
</comment>
<feature type="non-terminal residue" evidence="1">
    <location>
        <position position="1"/>
    </location>
</feature>
<gene>
    <name evidence="1" type="ORF">RPERSI_LOCUS23007</name>
</gene>
<sequence>YKYRKLMLREAINFISDTWDDVNDITIKNCWKTTRIMPKASESNEYKEEEVEDLLIENNSEVQELINNIEKYTHLIDQPVITEDALTDKEIIEMATETLEKVKKFQESFKVGKGFNEKELK</sequence>
<evidence type="ECO:0000313" key="1">
    <source>
        <dbReference type="EMBL" id="CAG8810093.1"/>
    </source>
</evidence>
<name>A0ACA9RUA4_9GLOM</name>
<proteinExistence type="predicted"/>
<feature type="non-terminal residue" evidence="1">
    <location>
        <position position="121"/>
    </location>
</feature>
<evidence type="ECO:0000313" key="2">
    <source>
        <dbReference type="Proteomes" id="UP000789920"/>
    </source>
</evidence>
<dbReference type="Proteomes" id="UP000789920">
    <property type="component" value="Unassembled WGS sequence"/>
</dbReference>
<protein>
    <submittedName>
        <fullName evidence="1">28125_t:CDS:1</fullName>
    </submittedName>
</protein>
<accession>A0ACA9RUA4</accession>
<keyword evidence="2" id="KW-1185">Reference proteome</keyword>
<organism evidence="1 2">
    <name type="scientific">Racocetra persica</name>
    <dbReference type="NCBI Taxonomy" id="160502"/>
    <lineage>
        <taxon>Eukaryota</taxon>
        <taxon>Fungi</taxon>
        <taxon>Fungi incertae sedis</taxon>
        <taxon>Mucoromycota</taxon>
        <taxon>Glomeromycotina</taxon>
        <taxon>Glomeromycetes</taxon>
        <taxon>Diversisporales</taxon>
        <taxon>Gigasporaceae</taxon>
        <taxon>Racocetra</taxon>
    </lineage>
</organism>
<dbReference type="EMBL" id="CAJVQC010070883">
    <property type="protein sequence ID" value="CAG8810093.1"/>
    <property type="molecule type" value="Genomic_DNA"/>
</dbReference>